<name>A0A813KSD0_POLGL</name>
<organism evidence="2 3">
    <name type="scientific">Polarella glacialis</name>
    <name type="common">Dinoflagellate</name>
    <dbReference type="NCBI Taxonomy" id="89957"/>
    <lineage>
        <taxon>Eukaryota</taxon>
        <taxon>Sar</taxon>
        <taxon>Alveolata</taxon>
        <taxon>Dinophyceae</taxon>
        <taxon>Suessiales</taxon>
        <taxon>Suessiaceae</taxon>
        <taxon>Polarella</taxon>
    </lineage>
</organism>
<proteinExistence type="predicted"/>
<keyword evidence="1" id="KW-1133">Transmembrane helix</keyword>
<feature type="non-terminal residue" evidence="2">
    <location>
        <position position="77"/>
    </location>
</feature>
<feature type="transmembrane region" description="Helical" evidence="1">
    <location>
        <begin position="42"/>
        <end position="75"/>
    </location>
</feature>
<accession>A0A813KSD0</accession>
<dbReference type="Proteomes" id="UP000626109">
    <property type="component" value="Unassembled WGS sequence"/>
</dbReference>
<sequence>CIASVPRCRFLTGAQLLNISPATLPFFDQSGQRSPKSLVVNISFVVVVIVVFVVVVVVLIVFVVVVVLVVVVVVVVV</sequence>
<evidence type="ECO:0000313" key="3">
    <source>
        <dbReference type="Proteomes" id="UP000626109"/>
    </source>
</evidence>
<evidence type="ECO:0000313" key="2">
    <source>
        <dbReference type="EMBL" id="CAE8709327.1"/>
    </source>
</evidence>
<gene>
    <name evidence="2" type="ORF">PGLA2088_LOCUS35399</name>
</gene>
<keyword evidence="1" id="KW-0812">Transmembrane</keyword>
<comment type="caution">
    <text evidence="2">The sequence shown here is derived from an EMBL/GenBank/DDBJ whole genome shotgun (WGS) entry which is preliminary data.</text>
</comment>
<dbReference type="AlphaFoldDB" id="A0A813KSD0"/>
<protein>
    <submittedName>
        <fullName evidence="2">Uncharacterized protein</fullName>
    </submittedName>
</protein>
<keyword evidence="1" id="KW-0472">Membrane</keyword>
<feature type="non-terminal residue" evidence="2">
    <location>
        <position position="1"/>
    </location>
</feature>
<evidence type="ECO:0000256" key="1">
    <source>
        <dbReference type="SAM" id="Phobius"/>
    </source>
</evidence>
<dbReference type="EMBL" id="CAJNNW010031830">
    <property type="protein sequence ID" value="CAE8709327.1"/>
    <property type="molecule type" value="Genomic_DNA"/>
</dbReference>
<reference evidence="2" key="1">
    <citation type="submission" date="2021-02" db="EMBL/GenBank/DDBJ databases">
        <authorList>
            <person name="Dougan E. K."/>
            <person name="Rhodes N."/>
            <person name="Thang M."/>
            <person name="Chan C."/>
        </authorList>
    </citation>
    <scope>NUCLEOTIDE SEQUENCE</scope>
</reference>